<dbReference type="Proteomes" id="UP001556692">
    <property type="component" value="Unassembled WGS sequence"/>
</dbReference>
<evidence type="ECO:0000256" key="2">
    <source>
        <dbReference type="ARBA" id="ARBA00022729"/>
    </source>
</evidence>
<dbReference type="Gene3D" id="3.40.50.2300">
    <property type="match status" value="2"/>
</dbReference>
<dbReference type="EMBL" id="JBDPGJ010000009">
    <property type="protein sequence ID" value="MEX0409376.1"/>
    <property type="molecule type" value="Genomic_DNA"/>
</dbReference>
<sequence length="391" mass="41532">MIRSIGKSILAMGIAAGMASAAHATQGVTDTEIVIGSNGDLSGIFAAFNVGAIKAAQQVFEEVNQAGGVHGRKIRFVVEDHGYQVPKAVQNFNKLVNSDQVFAMILNLGTPHNIAGFPIMASKEVANVGPLTAARQMLEGDTSFKYAGFSSYYDQLRAGVEYLANEKGAKEVCAMYIPSDFGLEIQQGAKEEAEELGLTWAAETTHKPDEQDFVGSIQKLRDAGCDIVATALGVRQTIVAFGTAKKLGWTDVSFIGSSAGFNTAVAKVPEGVTEGYYAAAGWVDFEDRLDVPEVKEWADKYQAFAGQPADTAAQLGYSAAKTLVMALEAAGQDLTSDSFRTAMEGLKYDDVVNDVPIDVGADHQGGNLIVISKIEGGKWIEVGRVDPTKSN</sequence>
<comment type="similarity">
    <text evidence="1">Belongs to the leucine-binding protein family.</text>
</comment>
<dbReference type="SUPFAM" id="SSF53822">
    <property type="entry name" value="Periplasmic binding protein-like I"/>
    <property type="match status" value="1"/>
</dbReference>
<keyword evidence="2 3" id="KW-0732">Signal</keyword>
<dbReference type="PANTHER" id="PTHR47235">
    <property type="entry name" value="BLR6548 PROTEIN"/>
    <property type="match status" value="1"/>
</dbReference>
<comment type="caution">
    <text evidence="5">The sequence shown here is derived from an EMBL/GenBank/DDBJ whole genome shotgun (WGS) entry which is preliminary data.</text>
</comment>
<dbReference type="InterPro" id="IPR028081">
    <property type="entry name" value="Leu-bd"/>
</dbReference>
<organism evidence="5 6">
    <name type="scientific">Aquibium pacificus</name>
    <dbReference type="NCBI Taxonomy" id="3153579"/>
    <lineage>
        <taxon>Bacteria</taxon>
        <taxon>Pseudomonadati</taxon>
        <taxon>Pseudomonadota</taxon>
        <taxon>Alphaproteobacteria</taxon>
        <taxon>Hyphomicrobiales</taxon>
        <taxon>Phyllobacteriaceae</taxon>
        <taxon>Aquibium</taxon>
    </lineage>
</organism>
<name>A0ABV3SRF7_9HYPH</name>
<feature type="chain" id="PRO_5046750667" evidence="3">
    <location>
        <begin position="25"/>
        <end position="391"/>
    </location>
</feature>
<evidence type="ECO:0000313" key="5">
    <source>
        <dbReference type="EMBL" id="MEX0409376.1"/>
    </source>
</evidence>
<gene>
    <name evidence="5" type="ORF">ABGN05_27425</name>
</gene>
<accession>A0ABV3SRF7</accession>
<feature type="domain" description="Leucine-binding protein" evidence="4">
    <location>
        <begin position="32"/>
        <end position="377"/>
    </location>
</feature>
<protein>
    <submittedName>
        <fullName evidence="5">ABC transporter substrate-binding protein</fullName>
    </submittedName>
</protein>
<keyword evidence="6" id="KW-1185">Reference proteome</keyword>
<dbReference type="RefSeq" id="WP_367957236.1">
    <property type="nucleotide sequence ID" value="NZ_JBDPGJ010000009.1"/>
</dbReference>
<dbReference type="InterPro" id="IPR028082">
    <property type="entry name" value="Peripla_BP_I"/>
</dbReference>
<evidence type="ECO:0000313" key="6">
    <source>
        <dbReference type="Proteomes" id="UP001556692"/>
    </source>
</evidence>
<dbReference type="CDD" id="cd06343">
    <property type="entry name" value="PBP1_ABC_ligand_binding-like"/>
    <property type="match status" value="1"/>
</dbReference>
<proteinExistence type="inferred from homology"/>
<evidence type="ECO:0000256" key="3">
    <source>
        <dbReference type="SAM" id="SignalP"/>
    </source>
</evidence>
<evidence type="ECO:0000256" key="1">
    <source>
        <dbReference type="ARBA" id="ARBA00010062"/>
    </source>
</evidence>
<dbReference type="Pfam" id="PF13458">
    <property type="entry name" value="Peripla_BP_6"/>
    <property type="match status" value="1"/>
</dbReference>
<dbReference type="PANTHER" id="PTHR47235:SF1">
    <property type="entry name" value="BLR6548 PROTEIN"/>
    <property type="match status" value="1"/>
</dbReference>
<feature type="signal peptide" evidence="3">
    <location>
        <begin position="1"/>
        <end position="24"/>
    </location>
</feature>
<evidence type="ECO:0000259" key="4">
    <source>
        <dbReference type="Pfam" id="PF13458"/>
    </source>
</evidence>
<reference evidence="5 6" key="1">
    <citation type="submission" date="2024-05" db="EMBL/GenBank/DDBJ databases">
        <authorList>
            <person name="Jiang F."/>
        </authorList>
    </citation>
    <scope>NUCLEOTIDE SEQUENCE [LARGE SCALE GENOMIC DNA]</scope>
    <source>
        <strain evidence="5 6">LZ166</strain>
    </source>
</reference>